<organism evidence="2">
    <name type="scientific">uncultured archaeon MedDCM-OCT-S06-C18</name>
    <dbReference type="NCBI Taxonomy" id="743094"/>
    <lineage>
        <taxon>Archaea</taxon>
        <taxon>environmental samples</taxon>
    </lineage>
</organism>
<evidence type="ECO:0000313" key="2">
    <source>
        <dbReference type="EMBL" id="ADD93175.1"/>
    </source>
</evidence>
<dbReference type="AlphaFoldDB" id="D6PBS4"/>
<dbReference type="SUPFAM" id="SSF69318">
    <property type="entry name" value="Integrin alpha N-terminal domain"/>
    <property type="match status" value="1"/>
</dbReference>
<evidence type="ECO:0008006" key="3">
    <source>
        <dbReference type="Google" id="ProtNLM"/>
    </source>
</evidence>
<protein>
    <recommendedName>
        <fullName evidence="3">VCBS repeat-containing protein</fullName>
    </recommendedName>
</protein>
<reference evidence="2" key="1">
    <citation type="journal article" date="2010" name="ISME J.">
        <title>Metagenome of the Mediterranean deep chlorophyll maximum studied by direct and fosmid library 454 pyrosequencing.</title>
        <authorList>
            <person name="Ghai R."/>
            <person name="Martin-Cuadrado A.B."/>
            <person name="Molto A.G."/>
            <person name="Heredia I.G."/>
            <person name="Cabrera R."/>
            <person name="Martin J."/>
            <person name="Verdu M."/>
            <person name="Deschamps P."/>
            <person name="Moreira D."/>
            <person name="Lopez-Garcia P."/>
            <person name="Mira A."/>
            <person name="Rodriguez-Valera F."/>
        </authorList>
    </citation>
    <scope>NUCLEOTIDE SEQUENCE</scope>
</reference>
<dbReference type="EMBL" id="GU942968">
    <property type="protein sequence ID" value="ADD93175.1"/>
    <property type="molecule type" value="Genomic_DNA"/>
</dbReference>
<evidence type="ECO:0000256" key="1">
    <source>
        <dbReference type="SAM" id="MobiDB-lite"/>
    </source>
</evidence>
<dbReference type="InterPro" id="IPR028994">
    <property type="entry name" value="Integrin_alpha_N"/>
</dbReference>
<feature type="region of interest" description="Disordered" evidence="1">
    <location>
        <begin position="1"/>
        <end position="29"/>
    </location>
</feature>
<sequence length="381" mass="40747">MGAIRAHPTHNFSMPNHDPDGGPGEGNVSDVTSLASLVDPIINWQVFNSGDGSDAYGSVIGDFSQSISASQAAVERCGQGTLFPVMVSSTITDGSRESFLNIISGNDAKIAWRVSLGITEAIRSTPIIHDIDADGFQEIIVVYDTQGALNIDVWSPRLTCTESNWASSGHSNELLWSYTDADVRIGSPSPHFATANSDHKAVTQPLLADLELDGTPELVLAVVDDPDDNPTPMVHAYALESVQPSDAEWSVNLDRGTHPSDPVWAQLDGSTTSVLLTTIDGNTGNMWIWKIDGDSGSLDWERVSIQGTDSDSDSPRLRLPGPVITQLDADDAPEMILTVPTDPNGRTSGNGARFIGMEITSTTEVFNFRAQTAMQTPNPCP</sequence>
<name>D6PBS4_9ARCH</name>
<accession>D6PBS4</accession>
<proteinExistence type="predicted"/>